<protein>
    <submittedName>
        <fullName evidence="5">Glycoside hydrolase family 43 protein</fullName>
    </submittedName>
</protein>
<dbReference type="Gene3D" id="2.115.10.20">
    <property type="entry name" value="Glycosyl hydrolase domain, family 43"/>
    <property type="match status" value="2"/>
</dbReference>
<accession>A0ABW4ZNP1</accession>
<dbReference type="InterPro" id="IPR023296">
    <property type="entry name" value="Glyco_hydro_beta-prop_sf"/>
</dbReference>
<keyword evidence="6" id="KW-1185">Reference proteome</keyword>
<sequence>MKQTPILSNQQQFELSSDQSLPCTFNIALYEVGGKQSECLFKVSGQDTQGAKKTVLYTLADREHHSYLDLFAKLSRDFGLRVPQNRIKTIPISPSFETAYNEILTENIHPDILYGYGDPAVIRVDRNTQTIYYLLATSNDAPHSFPLLRSSDLKDWQFVDFIFPEGKKPHWAADGESASDYWAAEMHQIGDEFRIYYVARENENAELCIGMVSSVSPEGPFVSCKEPVLKGNIIDPHIFVQSAEMVYLYWKEDNNDVWPGKLIELLNDRPHLTSILFEHEEDRRTASFVQTLWPWIETLPPMERFQAMQVLIEVIISNFASFYTRLSEQMKTEDERSQKQITEVLKYMKTPMYAQQLSADGQHLVGQPTKILENDLPWEAHLVEGMWVTEHNDTFYLFYAGNDFSTDQYGIGVAVSKSPLGPFTKMHEPFLKSTADWWAPGHPSVVMDTEGKYHMFLHAYFPGKAGYKEFRALLSVPMIFEEDKVRVG</sequence>
<gene>
    <name evidence="5" type="ORF">ACFSJU_13720</name>
</gene>
<comment type="caution">
    <text evidence="5">The sequence shown here is derived from an EMBL/GenBank/DDBJ whole genome shotgun (WGS) entry which is preliminary data.</text>
</comment>
<dbReference type="InterPro" id="IPR051795">
    <property type="entry name" value="Glycosyl_Hydrlase_43"/>
</dbReference>
<dbReference type="InterPro" id="IPR006710">
    <property type="entry name" value="Glyco_hydro_43"/>
</dbReference>
<dbReference type="RefSeq" id="WP_255900832.1">
    <property type="nucleotide sequence ID" value="NZ_JAFMZO010000002.1"/>
</dbReference>
<dbReference type="Proteomes" id="UP001597387">
    <property type="component" value="Unassembled WGS sequence"/>
</dbReference>
<evidence type="ECO:0000313" key="5">
    <source>
        <dbReference type="EMBL" id="MFD2163461.1"/>
    </source>
</evidence>
<proteinExistence type="inferred from homology"/>
<keyword evidence="3 4" id="KW-0326">Glycosidase</keyword>
<dbReference type="Pfam" id="PF04616">
    <property type="entry name" value="Glyco_hydro_43"/>
    <property type="match status" value="2"/>
</dbReference>
<evidence type="ECO:0000256" key="4">
    <source>
        <dbReference type="RuleBase" id="RU361187"/>
    </source>
</evidence>
<dbReference type="GO" id="GO:0016787">
    <property type="term" value="F:hydrolase activity"/>
    <property type="evidence" value="ECO:0007669"/>
    <property type="project" value="UniProtKB-KW"/>
</dbReference>
<dbReference type="SUPFAM" id="SSF75005">
    <property type="entry name" value="Arabinanase/levansucrase/invertase"/>
    <property type="match status" value="1"/>
</dbReference>
<evidence type="ECO:0000313" key="6">
    <source>
        <dbReference type="Proteomes" id="UP001597387"/>
    </source>
</evidence>
<comment type="similarity">
    <text evidence="1 4">Belongs to the glycosyl hydrolase 43 family.</text>
</comment>
<evidence type="ECO:0000256" key="2">
    <source>
        <dbReference type="ARBA" id="ARBA00022801"/>
    </source>
</evidence>
<keyword evidence="2 4" id="KW-0378">Hydrolase</keyword>
<organism evidence="5 6">
    <name type="scientific">Paradesertivirga mongoliensis</name>
    <dbReference type="NCBI Taxonomy" id="2100740"/>
    <lineage>
        <taxon>Bacteria</taxon>
        <taxon>Pseudomonadati</taxon>
        <taxon>Bacteroidota</taxon>
        <taxon>Sphingobacteriia</taxon>
        <taxon>Sphingobacteriales</taxon>
        <taxon>Sphingobacteriaceae</taxon>
        <taxon>Paradesertivirga</taxon>
    </lineage>
</organism>
<evidence type="ECO:0000256" key="1">
    <source>
        <dbReference type="ARBA" id="ARBA00009865"/>
    </source>
</evidence>
<reference evidence="6" key="1">
    <citation type="journal article" date="2019" name="Int. J. Syst. Evol. Microbiol.">
        <title>The Global Catalogue of Microorganisms (GCM) 10K type strain sequencing project: providing services to taxonomists for standard genome sequencing and annotation.</title>
        <authorList>
            <consortium name="The Broad Institute Genomics Platform"/>
            <consortium name="The Broad Institute Genome Sequencing Center for Infectious Disease"/>
            <person name="Wu L."/>
            <person name="Ma J."/>
        </authorList>
    </citation>
    <scope>NUCLEOTIDE SEQUENCE [LARGE SCALE GENOMIC DNA]</scope>
    <source>
        <strain evidence="6">KCTC 42217</strain>
    </source>
</reference>
<dbReference type="PANTHER" id="PTHR42812:SF5">
    <property type="entry name" value="ENDO-ARABINASE"/>
    <property type="match status" value="1"/>
</dbReference>
<dbReference type="EMBL" id="JBHUHZ010000002">
    <property type="protein sequence ID" value="MFD2163461.1"/>
    <property type="molecule type" value="Genomic_DNA"/>
</dbReference>
<evidence type="ECO:0000256" key="3">
    <source>
        <dbReference type="ARBA" id="ARBA00023295"/>
    </source>
</evidence>
<dbReference type="CDD" id="cd08999">
    <property type="entry name" value="GH43_ABN-like"/>
    <property type="match status" value="1"/>
</dbReference>
<name>A0ABW4ZNP1_9SPHI</name>
<dbReference type="PANTHER" id="PTHR42812">
    <property type="entry name" value="BETA-XYLOSIDASE"/>
    <property type="match status" value="1"/>
</dbReference>